<feature type="domain" description="C2H2-type" evidence="7">
    <location>
        <begin position="110"/>
        <end position="137"/>
    </location>
</feature>
<reference evidence="8 9" key="1">
    <citation type="submission" date="2024-05" db="EMBL/GenBank/DDBJ databases">
        <authorList>
            <person name="Wallberg A."/>
        </authorList>
    </citation>
    <scope>NUCLEOTIDE SEQUENCE [LARGE SCALE GENOMIC DNA]</scope>
</reference>
<sequence length="154" mass="18050">ENMNNLNKVKVKYNNKTGTQPEEVSYVRDLLKNSIIGNIEVMMKEDKECNKEAMQIIQDNEIKCKEKFEMKVGPIDLTGNKYECSQYDKAFPQNNTPIKHQKPPTGMKQHQCSHCNNVFWQKSYPIKHHKTHVEEKPYQCGKCDKAFSRNRDVL</sequence>
<dbReference type="SUPFAM" id="SSF57667">
    <property type="entry name" value="beta-beta-alpha zinc fingers"/>
    <property type="match status" value="1"/>
</dbReference>
<dbReference type="PANTHER" id="PTHR24377">
    <property type="entry name" value="IP01015P-RELATED"/>
    <property type="match status" value="1"/>
</dbReference>
<feature type="non-terminal residue" evidence="8">
    <location>
        <position position="1"/>
    </location>
</feature>
<dbReference type="EMBL" id="CAXKWB010000339">
    <property type="protein sequence ID" value="CAL4060360.1"/>
    <property type="molecule type" value="Genomic_DNA"/>
</dbReference>
<dbReference type="Proteomes" id="UP001497623">
    <property type="component" value="Unassembled WGS sequence"/>
</dbReference>
<evidence type="ECO:0000256" key="2">
    <source>
        <dbReference type="ARBA" id="ARBA00022737"/>
    </source>
</evidence>
<dbReference type="PROSITE" id="PS00028">
    <property type="entry name" value="ZINC_FINGER_C2H2_1"/>
    <property type="match status" value="1"/>
</dbReference>
<dbReference type="InterPro" id="IPR036236">
    <property type="entry name" value="Znf_C2H2_sf"/>
</dbReference>
<evidence type="ECO:0000256" key="5">
    <source>
        <dbReference type="ARBA" id="ARBA00023242"/>
    </source>
</evidence>
<evidence type="ECO:0000256" key="1">
    <source>
        <dbReference type="ARBA" id="ARBA00022723"/>
    </source>
</evidence>
<name>A0AAV2PN41_MEGNR</name>
<organism evidence="8 9">
    <name type="scientific">Meganyctiphanes norvegica</name>
    <name type="common">Northern krill</name>
    <name type="synonym">Thysanopoda norvegica</name>
    <dbReference type="NCBI Taxonomy" id="48144"/>
    <lineage>
        <taxon>Eukaryota</taxon>
        <taxon>Metazoa</taxon>
        <taxon>Ecdysozoa</taxon>
        <taxon>Arthropoda</taxon>
        <taxon>Crustacea</taxon>
        <taxon>Multicrustacea</taxon>
        <taxon>Malacostraca</taxon>
        <taxon>Eumalacostraca</taxon>
        <taxon>Eucarida</taxon>
        <taxon>Euphausiacea</taxon>
        <taxon>Euphausiidae</taxon>
        <taxon>Meganyctiphanes</taxon>
    </lineage>
</organism>
<dbReference type="PROSITE" id="PS50157">
    <property type="entry name" value="ZINC_FINGER_C2H2_2"/>
    <property type="match status" value="1"/>
</dbReference>
<keyword evidence="1" id="KW-0479">Metal-binding</keyword>
<dbReference type="InterPro" id="IPR050826">
    <property type="entry name" value="Krueppel_C2H2_ZnFinger"/>
</dbReference>
<evidence type="ECO:0000313" key="9">
    <source>
        <dbReference type="Proteomes" id="UP001497623"/>
    </source>
</evidence>
<evidence type="ECO:0000256" key="6">
    <source>
        <dbReference type="PROSITE-ProRule" id="PRU00042"/>
    </source>
</evidence>
<evidence type="ECO:0000256" key="4">
    <source>
        <dbReference type="ARBA" id="ARBA00022833"/>
    </source>
</evidence>
<dbReference type="AlphaFoldDB" id="A0AAV2PN41"/>
<evidence type="ECO:0000313" key="8">
    <source>
        <dbReference type="EMBL" id="CAL4060360.1"/>
    </source>
</evidence>
<dbReference type="InterPro" id="IPR013087">
    <property type="entry name" value="Znf_C2H2_type"/>
</dbReference>
<keyword evidence="5" id="KW-0539">Nucleus</keyword>
<dbReference type="GO" id="GO:0008270">
    <property type="term" value="F:zinc ion binding"/>
    <property type="evidence" value="ECO:0007669"/>
    <property type="project" value="UniProtKB-KW"/>
</dbReference>
<comment type="caution">
    <text evidence="8">The sequence shown here is derived from an EMBL/GenBank/DDBJ whole genome shotgun (WGS) entry which is preliminary data.</text>
</comment>
<keyword evidence="9" id="KW-1185">Reference proteome</keyword>
<keyword evidence="4" id="KW-0862">Zinc</keyword>
<gene>
    <name evidence="8" type="ORF">MNOR_LOCUS1288</name>
</gene>
<keyword evidence="2" id="KW-0677">Repeat</keyword>
<evidence type="ECO:0000259" key="7">
    <source>
        <dbReference type="PROSITE" id="PS50157"/>
    </source>
</evidence>
<keyword evidence="3 6" id="KW-0863">Zinc-finger</keyword>
<protein>
    <recommendedName>
        <fullName evidence="7">C2H2-type domain-containing protein</fullName>
    </recommendedName>
</protein>
<dbReference type="Gene3D" id="3.30.160.60">
    <property type="entry name" value="Classic Zinc Finger"/>
    <property type="match status" value="2"/>
</dbReference>
<evidence type="ECO:0000256" key="3">
    <source>
        <dbReference type="ARBA" id="ARBA00022771"/>
    </source>
</evidence>
<feature type="non-terminal residue" evidence="8">
    <location>
        <position position="154"/>
    </location>
</feature>
<proteinExistence type="predicted"/>
<accession>A0AAV2PN41</accession>